<comment type="caution">
    <text evidence="2">The sequence shown here is derived from an EMBL/GenBank/DDBJ whole genome shotgun (WGS) entry which is preliminary data.</text>
</comment>
<keyword evidence="1" id="KW-0472">Membrane</keyword>
<evidence type="ECO:0000256" key="1">
    <source>
        <dbReference type="SAM" id="Phobius"/>
    </source>
</evidence>
<keyword evidence="1" id="KW-1133">Transmembrane helix</keyword>
<reference evidence="2 3" key="1">
    <citation type="journal article" date="2016" name="Nat. Commun.">
        <title>Thousands of microbial genomes shed light on interconnected biogeochemical processes in an aquifer system.</title>
        <authorList>
            <person name="Anantharaman K."/>
            <person name="Brown C.T."/>
            <person name="Hug L.A."/>
            <person name="Sharon I."/>
            <person name="Castelle C.J."/>
            <person name="Probst A.J."/>
            <person name="Thomas B.C."/>
            <person name="Singh A."/>
            <person name="Wilkins M.J."/>
            <person name="Karaoz U."/>
            <person name="Brodie E.L."/>
            <person name="Williams K.H."/>
            <person name="Hubbard S.S."/>
            <person name="Banfield J.F."/>
        </authorList>
    </citation>
    <scope>NUCLEOTIDE SEQUENCE [LARGE SCALE GENOMIC DNA]</scope>
</reference>
<proteinExistence type="predicted"/>
<name>A0A1F5X4X0_9BACT</name>
<protein>
    <submittedName>
        <fullName evidence="2">Uncharacterized protein</fullName>
    </submittedName>
</protein>
<keyword evidence="1" id="KW-0812">Transmembrane</keyword>
<evidence type="ECO:0000313" key="3">
    <source>
        <dbReference type="Proteomes" id="UP000178684"/>
    </source>
</evidence>
<sequence length="85" mass="9828">MLDIVQTRLSIFFLILIGLVIFIWLSKYIDVVLPILLFVYAALFGWGIGMSIMRRKWSFLLWSFLVIVSTFVVLILSQPGPFIAF</sequence>
<feature type="transmembrane region" description="Helical" evidence="1">
    <location>
        <begin position="31"/>
        <end position="52"/>
    </location>
</feature>
<dbReference type="EMBL" id="MFIE01000009">
    <property type="protein sequence ID" value="OGF82934.1"/>
    <property type="molecule type" value="Genomic_DNA"/>
</dbReference>
<organism evidence="2 3">
    <name type="scientific">Candidatus Giovannonibacteria bacterium RIFCSPLOWO2_01_FULL_46_13</name>
    <dbReference type="NCBI Taxonomy" id="1798352"/>
    <lineage>
        <taxon>Bacteria</taxon>
        <taxon>Candidatus Giovannoniibacteriota</taxon>
    </lineage>
</organism>
<gene>
    <name evidence="2" type="ORF">A3B18_03995</name>
</gene>
<dbReference type="Proteomes" id="UP000178684">
    <property type="component" value="Unassembled WGS sequence"/>
</dbReference>
<evidence type="ECO:0000313" key="2">
    <source>
        <dbReference type="EMBL" id="OGF82934.1"/>
    </source>
</evidence>
<dbReference type="AlphaFoldDB" id="A0A1F5X4X0"/>
<feature type="transmembrane region" description="Helical" evidence="1">
    <location>
        <begin position="7"/>
        <end position="25"/>
    </location>
</feature>
<accession>A0A1F5X4X0</accession>
<feature type="transmembrane region" description="Helical" evidence="1">
    <location>
        <begin position="59"/>
        <end position="77"/>
    </location>
</feature>